<gene>
    <name evidence="11" type="ORF">A3F83_02640</name>
</gene>
<proteinExistence type="predicted"/>
<keyword evidence="8" id="KW-1133">Transmembrane helix</keyword>
<evidence type="ECO:0000256" key="7">
    <source>
        <dbReference type="ARBA" id="ARBA00023004"/>
    </source>
</evidence>
<evidence type="ECO:0000256" key="6">
    <source>
        <dbReference type="ARBA" id="ARBA00022982"/>
    </source>
</evidence>
<evidence type="ECO:0000259" key="9">
    <source>
        <dbReference type="Pfam" id="PF03264"/>
    </source>
</evidence>
<evidence type="ECO:0000256" key="8">
    <source>
        <dbReference type="SAM" id="Phobius"/>
    </source>
</evidence>
<evidence type="ECO:0000313" key="12">
    <source>
        <dbReference type="Proteomes" id="UP000179129"/>
    </source>
</evidence>
<dbReference type="Gene3D" id="1.10.3820.10">
    <property type="entry name" value="Di-heme elbow motif domain"/>
    <property type="match status" value="1"/>
</dbReference>
<dbReference type="GO" id="GO:0016491">
    <property type="term" value="F:oxidoreductase activity"/>
    <property type="evidence" value="ECO:0007669"/>
    <property type="project" value="TreeGrafter"/>
</dbReference>
<evidence type="ECO:0000256" key="4">
    <source>
        <dbReference type="ARBA" id="ARBA00022723"/>
    </source>
</evidence>
<evidence type="ECO:0000313" key="11">
    <source>
        <dbReference type="EMBL" id="OGG04636.1"/>
    </source>
</evidence>
<dbReference type="AlphaFoldDB" id="A0A1F5YWX8"/>
<dbReference type="InterPro" id="IPR012286">
    <property type="entry name" value="Tetrahaem_cytochrome"/>
</dbReference>
<dbReference type="PANTHER" id="PTHR35038:SF6">
    <property type="entry name" value="SURFACE LOCALIZED DECAHEME CYTOCHROME C LIPOPROTEIN"/>
    <property type="match status" value="1"/>
</dbReference>
<dbReference type="Gene3D" id="3.90.10.10">
    <property type="entry name" value="Cytochrome C3"/>
    <property type="match status" value="2"/>
</dbReference>
<keyword evidence="4" id="KW-0479">Metal-binding</keyword>
<dbReference type="InterPro" id="IPR038266">
    <property type="entry name" value="NapC/NirT_cytc_sf"/>
</dbReference>
<dbReference type="InterPro" id="IPR005126">
    <property type="entry name" value="NapC/NirT_cyt_c_N"/>
</dbReference>
<dbReference type="InterPro" id="IPR036280">
    <property type="entry name" value="Multihaem_cyt_sf"/>
</dbReference>
<evidence type="ECO:0000256" key="5">
    <source>
        <dbReference type="ARBA" id="ARBA00022729"/>
    </source>
</evidence>
<dbReference type="GO" id="GO:0030313">
    <property type="term" value="C:cell envelope"/>
    <property type="evidence" value="ECO:0007669"/>
    <property type="project" value="UniProtKB-SubCell"/>
</dbReference>
<evidence type="ECO:0000256" key="3">
    <source>
        <dbReference type="ARBA" id="ARBA00022617"/>
    </source>
</evidence>
<sequence>MTKTRKIFLYSAGGIVLLLLLGIGSMEYTSRSEFCNPCHYMEPFYQAWKHSSHNNVACIQCHYPPGILSTFEGKVKGLEQLFKYATQSYRRSKPWAEIPDASCLREGCHEARLLEGKVKFKENITFDHTPHLTQLRRGKQLRCTSCHSQIVQGEHISVTETTCFLCHFKGLEDEIAPAKCTSCHDAPVATPERQVSYDHTQVREHNISCMKCHGQMVVGDGAVPMENCMNCHFEKERLARYSDTTFVHLNHITKHKIECQQCHLAIQHKSVSRSAAVKPDCNACHPDYHKVQEELFLGTGGYGVENHPSPMFEGGLNCQACHIFHKDLGGFQPAGETFVARGESCEPCHGKGYGKLLEAWRISTDERLKSIDVSARIVERELVRADTTRGRGKAGRELYNKALYNYHMVEFGKGVHNITYTDRLLQAAHSMLGQALEAAGSPARLTAYKWSSQLAPSECANCHEQNVEKDTVQVFGLEFNHRRHLEKAGIDNCKTCHSNMRRHGEMVLERNDCLNCHHKAERTAQENCAPCHESQNAVYTGTAFGAGTPDPMQEAEVTCQQCHLNEDQAVVRPEGKACLTCHDEGYDKMLAEWQSENAEKLQNIEKLLDRADSAGVSTANRGRVASLRAMADLLEQDGSRGAHNSALYQEYLDRIGTQLSELVPYR</sequence>
<dbReference type="Pfam" id="PF03264">
    <property type="entry name" value="Cytochrom_NNT"/>
    <property type="match status" value="1"/>
</dbReference>
<feature type="domain" description="Tetrahaem cytochrome" evidence="10">
    <location>
        <begin position="254"/>
        <end position="349"/>
    </location>
</feature>
<dbReference type="PANTHER" id="PTHR35038">
    <property type="entry name" value="DISSIMILATORY SULFITE REDUCTASE SIRA"/>
    <property type="match status" value="1"/>
</dbReference>
<evidence type="ECO:0000256" key="2">
    <source>
        <dbReference type="ARBA" id="ARBA00022448"/>
    </source>
</evidence>
<dbReference type="EMBL" id="MFIX01000108">
    <property type="protein sequence ID" value="OGG04636.1"/>
    <property type="molecule type" value="Genomic_DNA"/>
</dbReference>
<keyword evidence="6" id="KW-0249">Electron transport</keyword>
<keyword evidence="7" id="KW-0408">Iron</keyword>
<keyword evidence="8" id="KW-0812">Transmembrane</keyword>
<dbReference type="Pfam" id="PF14537">
    <property type="entry name" value="Cytochrom_c3_2"/>
    <property type="match status" value="1"/>
</dbReference>
<evidence type="ECO:0000256" key="1">
    <source>
        <dbReference type="ARBA" id="ARBA00004196"/>
    </source>
</evidence>
<accession>A0A1F5YWX8</accession>
<feature type="transmembrane region" description="Helical" evidence="8">
    <location>
        <begin position="7"/>
        <end position="26"/>
    </location>
</feature>
<dbReference type="SUPFAM" id="SSF48695">
    <property type="entry name" value="Multiheme cytochromes"/>
    <property type="match status" value="2"/>
</dbReference>
<comment type="caution">
    <text evidence="11">The sequence shown here is derived from an EMBL/GenBank/DDBJ whole genome shotgun (WGS) entry which is preliminary data.</text>
</comment>
<keyword evidence="3" id="KW-0349">Heme</keyword>
<keyword evidence="5" id="KW-0732">Signal</keyword>
<evidence type="ECO:0000259" key="10">
    <source>
        <dbReference type="Pfam" id="PF14537"/>
    </source>
</evidence>
<dbReference type="CDD" id="cd08168">
    <property type="entry name" value="Cytochrom_C3"/>
    <property type="match status" value="2"/>
</dbReference>
<comment type="subcellular location">
    <subcellularLocation>
        <location evidence="1">Cell envelope</location>
    </subcellularLocation>
</comment>
<feature type="domain" description="NapC/NirT cytochrome c N-terminal" evidence="9">
    <location>
        <begin position="14"/>
        <end position="96"/>
    </location>
</feature>
<organism evidence="11 12">
    <name type="scientific">Candidatus Glassbacteria bacterium RIFCSPLOWO2_12_FULL_58_11</name>
    <dbReference type="NCBI Taxonomy" id="1817867"/>
    <lineage>
        <taxon>Bacteria</taxon>
        <taxon>Candidatus Glassiibacteriota</taxon>
    </lineage>
</organism>
<reference evidence="11 12" key="1">
    <citation type="journal article" date="2016" name="Nat. Commun.">
        <title>Thousands of microbial genomes shed light on interconnected biogeochemical processes in an aquifer system.</title>
        <authorList>
            <person name="Anantharaman K."/>
            <person name="Brown C.T."/>
            <person name="Hug L.A."/>
            <person name="Sharon I."/>
            <person name="Castelle C.J."/>
            <person name="Probst A.J."/>
            <person name="Thomas B.C."/>
            <person name="Singh A."/>
            <person name="Wilkins M.J."/>
            <person name="Karaoz U."/>
            <person name="Brodie E.L."/>
            <person name="Williams K.H."/>
            <person name="Hubbard S.S."/>
            <person name="Banfield J.F."/>
        </authorList>
    </citation>
    <scope>NUCLEOTIDE SEQUENCE [LARGE SCALE GENOMIC DNA]</scope>
</reference>
<dbReference type="STRING" id="1817867.A3F83_02640"/>
<dbReference type="GO" id="GO:0046872">
    <property type="term" value="F:metal ion binding"/>
    <property type="evidence" value="ECO:0007669"/>
    <property type="project" value="UniProtKB-KW"/>
</dbReference>
<keyword evidence="8" id="KW-0472">Membrane</keyword>
<keyword evidence="2" id="KW-0813">Transport</keyword>
<dbReference type="Proteomes" id="UP000179129">
    <property type="component" value="Unassembled WGS sequence"/>
</dbReference>
<dbReference type="InterPro" id="IPR051829">
    <property type="entry name" value="Multiheme_Cytochr_ET"/>
</dbReference>
<name>A0A1F5YWX8_9BACT</name>
<protein>
    <submittedName>
        <fullName evidence="11">Uncharacterized protein</fullName>
    </submittedName>
</protein>